<protein>
    <submittedName>
        <fullName evidence="2">Uncharacterized protein</fullName>
    </submittedName>
</protein>
<dbReference type="EMBL" id="JBHSFP010000107">
    <property type="protein sequence ID" value="MFC4537151.1"/>
    <property type="molecule type" value="Genomic_DNA"/>
</dbReference>
<feature type="chain" id="PRO_5046791951" evidence="1">
    <location>
        <begin position="29"/>
        <end position="166"/>
    </location>
</feature>
<evidence type="ECO:0000313" key="2">
    <source>
        <dbReference type="EMBL" id="MFC4537151.1"/>
    </source>
</evidence>
<dbReference type="PROSITE" id="PS51318">
    <property type="entry name" value="TAT"/>
    <property type="match status" value="1"/>
</dbReference>
<evidence type="ECO:0000256" key="1">
    <source>
        <dbReference type="SAM" id="SignalP"/>
    </source>
</evidence>
<organism evidence="2 3">
    <name type="scientific">Sphaerisporangium dianthi</name>
    <dbReference type="NCBI Taxonomy" id="1436120"/>
    <lineage>
        <taxon>Bacteria</taxon>
        <taxon>Bacillati</taxon>
        <taxon>Actinomycetota</taxon>
        <taxon>Actinomycetes</taxon>
        <taxon>Streptosporangiales</taxon>
        <taxon>Streptosporangiaceae</taxon>
        <taxon>Sphaerisporangium</taxon>
    </lineage>
</organism>
<comment type="caution">
    <text evidence="2">The sequence shown here is derived from an EMBL/GenBank/DDBJ whole genome shotgun (WGS) entry which is preliminary data.</text>
</comment>
<sequence>MNTIRTILTGAALTGALAAALAATPAQAATTPTTTSAATATASTASTASTATASYDRHGFGKIWSGYSDDEDRHDRSYFTGYWYSHNGYYYFKGDLFDRDRDNDHSYIDFQWHDDNGWHEKIYRGGRYGVSHFSGKFRKGGFDDFRIRVGEGTRGDYDWGQYRYLF</sequence>
<dbReference type="Proteomes" id="UP001596004">
    <property type="component" value="Unassembled WGS sequence"/>
</dbReference>
<proteinExistence type="predicted"/>
<reference evidence="3" key="1">
    <citation type="journal article" date="2019" name="Int. J. Syst. Evol. Microbiol.">
        <title>The Global Catalogue of Microorganisms (GCM) 10K type strain sequencing project: providing services to taxonomists for standard genome sequencing and annotation.</title>
        <authorList>
            <consortium name="The Broad Institute Genomics Platform"/>
            <consortium name="The Broad Institute Genome Sequencing Center for Infectious Disease"/>
            <person name="Wu L."/>
            <person name="Ma J."/>
        </authorList>
    </citation>
    <scope>NUCLEOTIDE SEQUENCE [LARGE SCALE GENOMIC DNA]</scope>
    <source>
        <strain evidence="3">CGMCC 4.7132</strain>
    </source>
</reference>
<accession>A0ABV9CW31</accession>
<evidence type="ECO:0000313" key="3">
    <source>
        <dbReference type="Proteomes" id="UP001596004"/>
    </source>
</evidence>
<name>A0ABV9CW31_9ACTN</name>
<feature type="signal peptide" evidence="1">
    <location>
        <begin position="1"/>
        <end position="28"/>
    </location>
</feature>
<keyword evidence="3" id="KW-1185">Reference proteome</keyword>
<dbReference type="RefSeq" id="WP_380852916.1">
    <property type="nucleotide sequence ID" value="NZ_JBHSFP010000107.1"/>
</dbReference>
<keyword evidence="1" id="KW-0732">Signal</keyword>
<dbReference type="InterPro" id="IPR006311">
    <property type="entry name" value="TAT_signal"/>
</dbReference>
<gene>
    <name evidence="2" type="ORF">ACFO60_40810</name>
</gene>